<evidence type="ECO:0000256" key="2">
    <source>
        <dbReference type="RuleBase" id="RU361268"/>
    </source>
</evidence>
<dbReference type="SMART" id="SM01085">
    <property type="entry name" value="CK_II_beta"/>
    <property type="match status" value="1"/>
</dbReference>
<dbReference type="PANTHER" id="PTHR11740:SF0">
    <property type="entry name" value="CASEIN KINASE II SUBUNIT BETA"/>
    <property type="match status" value="1"/>
</dbReference>
<accession>A0A5J4T7H0</accession>
<comment type="caution">
    <text evidence="3">The sequence shown here is derived from an EMBL/GenBank/DDBJ whole genome shotgun (WGS) entry which is preliminary data.</text>
</comment>
<dbReference type="GO" id="GO:0005956">
    <property type="term" value="C:protein kinase CK2 complex"/>
    <property type="evidence" value="ECO:0007669"/>
    <property type="project" value="UniProtKB-UniRule"/>
</dbReference>
<dbReference type="InterPro" id="IPR016149">
    <property type="entry name" value="Casein_kin_II_reg-sub_N"/>
</dbReference>
<name>A0A5J4T7H0_9EUKA</name>
<dbReference type="PANTHER" id="PTHR11740">
    <property type="entry name" value="CASEIN KINASE II SUBUNIT BETA"/>
    <property type="match status" value="1"/>
</dbReference>
<comment type="similarity">
    <text evidence="1 2">Belongs to the casein kinase 2 subunit beta family.</text>
</comment>
<feature type="non-terminal residue" evidence="3">
    <location>
        <position position="116"/>
    </location>
</feature>
<evidence type="ECO:0000313" key="4">
    <source>
        <dbReference type="Proteomes" id="UP000324800"/>
    </source>
</evidence>
<dbReference type="EMBL" id="SNRW01036820">
    <property type="protein sequence ID" value="KAA6354148.1"/>
    <property type="molecule type" value="Genomic_DNA"/>
</dbReference>
<reference evidence="3 4" key="1">
    <citation type="submission" date="2019-03" db="EMBL/GenBank/DDBJ databases">
        <title>Single cell metagenomics reveals metabolic interactions within the superorganism composed of flagellate Streblomastix strix and complex community of Bacteroidetes bacteria on its surface.</title>
        <authorList>
            <person name="Treitli S.C."/>
            <person name="Kolisko M."/>
            <person name="Husnik F."/>
            <person name="Keeling P."/>
            <person name="Hampl V."/>
        </authorList>
    </citation>
    <scope>NUCLEOTIDE SEQUENCE [LARGE SCALE GENOMIC DNA]</scope>
    <source>
        <strain evidence="3">ST1C</strain>
    </source>
</reference>
<dbReference type="AlphaFoldDB" id="A0A5J4T7H0"/>
<dbReference type="InterPro" id="IPR000704">
    <property type="entry name" value="Casein_kinase_II_reg-sub"/>
</dbReference>
<dbReference type="OrthoDB" id="3971593at2759"/>
<dbReference type="Gene3D" id="1.10.1820.10">
    <property type="entry name" value="protein kinase ck2 holoenzyme, chain C, domain 1"/>
    <property type="match status" value="1"/>
</dbReference>
<evidence type="ECO:0000256" key="1">
    <source>
        <dbReference type="ARBA" id="ARBA00006941"/>
    </source>
</evidence>
<dbReference type="SUPFAM" id="SSF57798">
    <property type="entry name" value="Casein kinase II beta subunit"/>
    <property type="match status" value="1"/>
</dbReference>
<sequence>MIDNFIQTIAQPQGDNLRRSWSDFFLSKSRNKFLCQITYRFLSDNINVIDLMESVNGFADGLDEIMDEYTQKPHFSKDAIQAYVLLHAKFLLSFDGLLLMKYKFRQKVFGLCTQPQ</sequence>
<proteinExistence type="inferred from homology"/>
<dbReference type="Proteomes" id="UP000324800">
    <property type="component" value="Unassembled WGS sequence"/>
</dbReference>
<dbReference type="GO" id="GO:0019887">
    <property type="term" value="F:protein kinase regulator activity"/>
    <property type="evidence" value="ECO:0007669"/>
    <property type="project" value="InterPro"/>
</dbReference>
<comment type="subunit">
    <text evidence="2">Tetramer of two alpha and two beta subunits.</text>
</comment>
<dbReference type="GO" id="GO:0005737">
    <property type="term" value="C:cytoplasm"/>
    <property type="evidence" value="ECO:0007669"/>
    <property type="project" value="TreeGrafter"/>
</dbReference>
<protein>
    <recommendedName>
        <fullName evidence="2">Casein kinase II subunit beta</fullName>
        <shortName evidence="2">CK II beta</shortName>
    </recommendedName>
</protein>
<gene>
    <name evidence="3" type="ORF">EZS28_050325</name>
</gene>
<organism evidence="3 4">
    <name type="scientific">Streblomastix strix</name>
    <dbReference type="NCBI Taxonomy" id="222440"/>
    <lineage>
        <taxon>Eukaryota</taxon>
        <taxon>Metamonada</taxon>
        <taxon>Preaxostyla</taxon>
        <taxon>Oxymonadida</taxon>
        <taxon>Streblomastigidae</taxon>
        <taxon>Streblomastix</taxon>
    </lineage>
</organism>
<dbReference type="InterPro" id="IPR035991">
    <property type="entry name" value="Casein_kinase_II_beta-like"/>
</dbReference>
<dbReference type="Pfam" id="PF01214">
    <property type="entry name" value="CK_II_beta"/>
    <property type="match status" value="1"/>
</dbReference>
<dbReference type="PRINTS" id="PR00472">
    <property type="entry name" value="CASNKINASEII"/>
</dbReference>
<evidence type="ECO:0000313" key="3">
    <source>
        <dbReference type="EMBL" id="KAA6354148.1"/>
    </source>
</evidence>